<feature type="transmembrane region" description="Helical" evidence="10">
    <location>
        <begin position="433"/>
        <end position="462"/>
    </location>
</feature>
<comment type="similarity">
    <text evidence="3 10">Belongs to the PRM1 family.</text>
</comment>
<keyword evidence="7 10" id="KW-1133">Transmembrane helix</keyword>
<evidence type="ECO:0000256" key="3">
    <source>
        <dbReference type="ARBA" id="ARBA00010780"/>
    </source>
</evidence>
<evidence type="ECO:0000313" key="12">
    <source>
        <dbReference type="EMBL" id="RXG43649.1"/>
    </source>
</evidence>
<feature type="region of interest" description="Disordered" evidence="11">
    <location>
        <begin position="672"/>
        <end position="710"/>
    </location>
</feature>
<evidence type="ECO:0000256" key="5">
    <source>
        <dbReference type="ARBA" id="ARBA00022692"/>
    </source>
</evidence>
<keyword evidence="6 10" id="KW-0184">Conjugation</keyword>
<name>A0A444RR71_VERDA</name>
<accession>A0A444RR71</accession>
<keyword evidence="9" id="KW-0325">Glycoprotein</keyword>
<feature type="transmembrane region" description="Helical" evidence="10">
    <location>
        <begin position="639"/>
        <end position="662"/>
    </location>
</feature>
<comment type="subcellular location">
    <subcellularLocation>
        <location evidence="2 10">Cell membrane</location>
        <topology evidence="2 10">Multi-pass membrane protein</topology>
    </subcellularLocation>
</comment>
<organism evidence="12 13">
    <name type="scientific">Verticillium dahliae</name>
    <name type="common">Verticillium wilt</name>
    <dbReference type="NCBI Taxonomy" id="27337"/>
    <lineage>
        <taxon>Eukaryota</taxon>
        <taxon>Fungi</taxon>
        <taxon>Dikarya</taxon>
        <taxon>Ascomycota</taxon>
        <taxon>Pezizomycotina</taxon>
        <taxon>Sordariomycetes</taxon>
        <taxon>Hypocreomycetidae</taxon>
        <taxon>Glomerellales</taxon>
        <taxon>Plectosphaerellaceae</taxon>
        <taxon>Verticillium</taxon>
    </lineage>
</organism>
<comment type="function">
    <text evidence="1 10">Involved in cell fusion during mating by stabilizing the plasma membrane fusion event.</text>
</comment>
<evidence type="ECO:0000256" key="1">
    <source>
        <dbReference type="ARBA" id="ARBA00002512"/>
    </source>
</evidence>
<keyword evidence="4 10" id="KW-1003">Cell membrane</keyword>
<feature type="transmembrane region" description="Helical" evidence="10">
    <location>
        <begin position="158"/>
        <end position="178"/>
    </location>
</feature>
<keyword evidence="5 10" id="KW-0812">Transmembrane</keyword>
<sequence>MDASPVTTVHSSAVIGFSCRALQSETTMLFTRKHKEEEAGYPAVPDSLRSDSVELSELRKTQMARADTAPTFTPYLSLRSRLSQVWINRWTILLLLVLVRVLLMVAGVDEDVDEANRKALSACTKVEDVGSAMASMPHYLSVGVNELSAQGIEKTLDGLVAVLGLLLTGIQGLILFVINMVTSMYVCLIAAFVHGGLDVASDVTEKVTDLMNSAISKITDTLESRAKNIEDGINNVKSSIEDSFIGGVFPDFPDLDLSGPIGDLKDININTDGLVSDLDELKDDLPTFREIQNMTAEAIAIPFNLLKETIDDAYKDYRFDRSVFPVASKQALNFCSENNTISEFFDKLRHLVRTARTIFIVVITVLAVLCIVPMAWFEIKRWRRQQQHAKIVGDHTYDSMDVIYIASRPTTASWGIKLASRFSGKRQILARWAFAYATSLPALFVLSLALAGFFACLCQFVLLKAIERTVPELANQVGEFAEDVVGSLAAVSKEWADGANGVVLSTQDDINNDLLGWVREATGSVNDTLNTFTDGMATGLETVFNGTILIKPIKDVIFCTIGLKVEAVQKGLTWVHDHAKVTLPQFANDTFSMGAQESIGDDSDLTTFLATPSSVTTDEVTGAVQYVVDKIRSHIVTEALISTGILLVYVIIVLIGVIRALVGMAMPDKGRGEGGMRYTGDARPPLTPREAAHHSDERFPHFGSEASAVGRTDDDNYYAREAENEKYVSKVAGGRAQAMTSPKRISSYGQFEGSGNKF</sequence>
<reference evidence="12 13" key="1">
    <citation type="submission" date="2018-12" db="EMBL/GenBank/DDBJ databases">
        <title>Genome of Verticillium dahliae isolate Getta Getta.</title>
        <authorList>
            <person name="Gardiner D.M."/>
        </authorList>
    </citation>
    <scope>NUCLEOTIDE SEQUENCE [LARGE SCALE GENOMIC DNA]</scope>
    <source>
        <strain evidence="12 13">Getta Getta</strain>
    </source>
</reference>
<dbReference type="PANTHER" id="PTHR31030:SF1">
    <property type="entry name" value="PLASMA MEMBRANE FUSION PROTEIN PRM1"/>
    <property type="match status" value="1"/>
</dbReference>
<evidence type="ECO:0000313" key="13">
    <source>
        <dbReference type="Proteomes" id="UP000288725"/>
    </source>
</evidence>
<dbReference type="GO" id="GO:0032220">
    <property type="term" value="P:plasma membrane fusion involved in cytogamy"/>
    <property type="evidence" value="ECO:0007669"/>
    <property type="project" value="TreeGrafter"/>
</dbReference>
<evidence type="ECO:0000256" key="2">
    <source>
        <dbReference type="ARBA" id="ARBA00004651"/>
    </source>
</evidence>
<evidence type="ECO:0000256" key="6">
    <source>
        <dbReference type="ARBA" id="ARBA00022971"/>
    </source>
</evidence>
<evidence type="ECO:0000256" key="7">
    <source>
        <dbReference type="ARBA" id="ARBA00022989"/>
    </source>
</evidence>
<dbReference type="PANTHER" id="PTHR31030">
    <property type="entry name" value="PLASMA MEMBRANE FUSION PROTEIN PRM1"/>
    <property type="match status" value="1"/>
</dbReference>
<dbReference type="InterPro" id="IPR026777">
    <property type="entry name" value="PRM1"/>
</dbReference>
<dbReference type="EMBL" id="RSDZ01000102">
    <property type="protein sequence ID" value="RXG43649.1"/>
    <property type="molecule type" value="Genomic_DNA"/>
</dbReference>
<gene>
    <name evidence="12" type="ORF">VDGE_01253</name>
</gene>
<evidence type="ECO:0000256" key="11">
    <source>
        <dbReference type="SAM" id="MobiDB-lite"/>
    </source>
</evidence>
<comment type="caution">
    <text evidence="12">The sequence shown here is derived from an EMBL/GenBank/DDBJ whole genome shotgun (WGS) entry which is preliminary data.</text>
</comment>
<dbReference type="GO" id="GO:0005886">
    <property type="term" value="C:plasma membrane"/>
    <property type="evidence" value="ECO:0007669"/>
    <property type="project" value="UniProtKB-SubCell"/>
</dbReference>
<protein>
    <recommendedName>
        <fullName evidence="10">Plasma membrane fusion protein PRM1</fullName>
    </recommendedName>
</protein>
<keyword evidence="8 10" id="KW-0472">Membrane</keyword>
<dbReference type="Proteomes" id="UP000288725">
    <property type="component" value="Chromosome 1"/>
</dbReference>
<evidence type="ECO:0000256" key="10">
    <source>
        <dbReference type="RuleBase" id="RU366035"/>
    </source>
</evidence>
<feature type="transmembrane region" description="Helical" evidence="10">
    <location>
        <begin position="87"/>
        <end position="108"/>
    </location>
</feature>
<feature type="compositionally biased region" description="Basic and acidic residues" evidence="11">
    <location>
        <begin position="690"/>
        <end position="700"/>
    </location>
</feature>
<dbReference type="AlphaFoldDB" id="A0A444RR71"/>
<dbReference type="GO" id="GO:0043332">
    <property type="term" value="C:mating projection tip"/>
    <property type="evidence" value="ECO:0007669"/>
    <property type="project" value="UniProtKB-UniRule"/>
</dbReference>
<feature type="transmembrane region" description="Helical" evidence="10">
    <location>
        <begin position="357"/>
        <end position="377"/>
    </location>
</feature>
<evidence type="ECO:0000256" key="8">
    <source>
        <dbReference type="ARBA" id="ARBA00023136"/>
    </source>
</evidence>
<proteinExistence type="inferred from homology"/>
<evidence type="ECO:0000256" key="4">
    <source>
        <dbReference type="ARBA" id="ARBA00022475"/>
    </source>
</evidence>
<evidence type="ECO:0000256" key="9">
    <source>
        <dbReference type="ARBA" id="ARBA00023180"/>
    </source>
</evidence>